<protein>
    <submittedName>
        <fullName evidence="8">3-hydroxyacyl-CoA dehydrogenase</fullName>
        <ecNumber evidence="8">1.1.1.35</ecNumber>
    </submittedName>
</protein>
<dbReference type="InterPro" id="IPR006176">
    <property type="entry name" value="3-OHacyl-CoA_DH_NAD-bd"/>
</dbReference>
<organism evidence="8 9">
    <name type="scientific">Angustibacter luteus</name>
    <dbReference type="NCBI Taxonomy" id="658456"/>
    <lineage>
        <taxon>Bacteria</taxon>
        <taxon>Bacillati</taxon>
        <taxon>Actinomycetota</taxon>
        <taxon>Actinomycetes</taxon>
        <taxon>Kineosporiales</taxon>
        <taxon>Kineosporiaceae</taxon>
    </lineage>
</organism>
<feature type="domain" description="3-hydroxyacyl-CoA dehydrogenase C-terminal" evidence="5">
    <location>
        <begin position="435"/>
        <end position="519"/>
    </location>
</feature>
<sequence length="531" mass="55001">MTLVQPDSPIAVVGAGTMGAGIALVAAQAGHPVRLLDVRDGAAAAAVDGLRSKLDGLAAKGRLDADEAAAAASRLSVAGSVADLGACAVVIEAVAERLDVKQALFADVEAVVTADALLATNTSSLSVTAIAAPLAHPGRVVGLHFFNPADRMRLVEVVRGDATDPAVVEAAVDLARAWGKTPVVCTSTPGFIVNRVARPYYGEAQRMVEEGVADPATIDAVLREAGGFPLGPFELTDLVGQDVNLAVSTSVWQQTFGDPRYAPTVFQQRLVDAGRLGRKSGRGVFTYGDGGTATDATPSTEPPRPAPDRVVLRHDEDGDGFPVMGELLRRIEAGGVSIERILLDEEDLVDDDVPGIELPGGALLREAGGELASESWTQDASGAVLLDWAHDAATCTRVSLSASADCPDESLRAAVGLCQAAGVQVSVVGESPGGVVARTVCMLVNEAVELVTRGEASAEDVDVAMILGTGYPSGPLQWGDRLEAAGVDVEIMLRELHSTFPSGRYRPSPAFLRMSRAGARLRDVQAGGRRG</sequence>
<evidence type="ECO:0000313" key="9">
    <source>
        <dbReference type="Proteomes" id="UP001596189"/>
    </source>
</evidence>
<dbReference type="Pfam" id="PF02737">
    <property type="entry name" value="3HCDH_N"/>
    <property type="match status" value="1"/>
</dbReference>
<evidence type="ECO:0000256" key="1">
    <source>
        <dbReference type="ARBA" id="ARBA00005086"/>
    </source>
</evidence>
<dbReference type="Gene3D" id="1.10.1040.10">
    <property type="entry name" value="N-(1-d-carboxylethyl)-l-norvaline Dehydrogenase, domain 2"/>
    <property type="match status" value="1"/>
</dbReference>
<dbReference type="InterPro" id="IPR013328">
    <property type="entry name" value="6PGD_dom2"/>
</dbReference>
<proteinExistence type="inferred from homology"/>
<dbReference type="InterPro" id="IPR036291">
    <property type="entry name" value="NAD(P)-bd_dom_sf"/>
</dbReference>
<feature type="region of interest" description="Disordered" evidence="4">
    <location>
        <begin position="284"/>
        <end position="307"/>
    </location>
</feature>
<keyword evidence="3 8" id="KW-0560">Oxidoreductase</keyword>
<dbReference type="InterPro" id="IPR041040">
    <property type="entry name" value="3HCDH_RFF"/>
</dbReference>
<evidence type="ECO:0000259" key="5">
    <source>
        <dbReference type="Pfam" id="PF00725"/>
    </source>
</evidence>
<feature type="domain" description="3-hydroxyacyl-CoA dehydrogenase C-terminal" evidence="5">
    <location>
        <begin position="190"/>
        <end position="287"/>
    </location>
</feature>
<feature type="domain" description="3-hydroxyacyl-CoA dehydrogenase NAD binding" evidence="6">
    <location>
        <begin position="10"/>
        <end position="186"/>
    </location>
</feature>
<name>A0ABW1JCW6_9ACTN</name>
<comment type="similarity">
    <text evidence="2">Belongs to the 3-hydroxyacyl-CoA dehydrogenase family.</text>
</comment>
<dbReference type="Pfam" id="PF18321">
    <property type="entry name" value="3HCDH_RFF"/>
    <property type="match status" value="1"/>
</dbReference>
<keyword evidence="9" id="KW-1185">Reference proteome</keyword>
<dbReference type="RefSeq" id="WP_345715976.1">
    <property type="nucleotide sequence ID" value="NZ_BAABFP010000004.1"/>
</dbReference>
<accession>A0ABW1JCW6</accession>
<dbReference type="SUPFAM" id="SSF48179">
    <property type="entry name" value="6-phosphogluconate dehydrogenase C-terminal domain-like"/>
    <property type="match status" value="2"/>
</dbReference>
<dbReference type="PANTHER" id="PTHR48075">
    <property type="entry name" value="3-HYDROXYACYL-COA DEHYDROGENASE FAMILY PROTEIN"/>
    <property type="match status" value="1"/>
</dbReference>
<dbReference type="Pfam" id="PF00725">
    <property type="entry name" value="3HCDH"/>
    <property type="match status" value="2"/>
</dbReference>
<dbReference type="PANTHER" id="PTHR48075:SF5">
    <property type="entry name" value="3-HYDROXYBUTYRYL-COA DEHYDROGENASE"/>
    <property type="match status" value="1"/>
</dbReference>
<dbReference type="GO" id="GO:0003857">
    <property type="term" value="F:(3S)-3-hydroxyacyl-CoA dehydrogenase (NAD+) activity"/>
    <property type="evidence" value="ECO:0007669"/>
    <property type="project" value="UniProtKB-EC"/>
</dbReference>
<evidence type="ECO:0000259" key="6">
    <source>
        <dbReference type="Pfam" id="PF02737"/>
    </source>
</evidence>
<dbReference type="PROSITE" id="PS00067">
    <property type="entry name" value="3HCDH"/>
    <property type="match status" value="1"/>
</dbReference>
<dbReference type="InterPro" id="IPR006180">
    <property type="entry name" value="3-OHacyl-CoA_DH_CS"/>
</dbReference>
<feature type="domain" description="3-hydroxybutyryl-CoA dehydrogenase reduced Rossmann-fold" evidence="7">
    <location>
        <begin position="368"/>
        <end position="432"/>
    </location>
</feature>
<dbReference type="NCBIfam" id="NF006124">
    <property type="entry name" value="PRK08268.1"/>
    <property type="match status" value="1"/>
</dbReference>
<evidence type="ECO:0000256" key="2">
    <source>
        <dbReference type="ARBA" id="ARBA00009463"/>
    </source>
</evidence>
<dbReference type="Proteomes" id="UP001596189">
    <property type="component" value="Unassembled WGS sequence"/>
</dbReference>
<evidence type="ECO:0000256" key="4">
    <source>
        <dbReference type="SAM" id="MobiDB-lite"/>
    </source>
</evidence>
<dbReference type="Gene3D" id="3.40.50.720">
    <property type="entry name" value="NAD(P)-binding Rossmann-like Domain"/>
    <property type="match status" value="1"/>
</dbReference>
<dbReference type="SUPFAM" id="SSF51735">
    <property type="entry name" value="NAD(P)-binding Rossmann-fold domains"/>
    <property type="match status" value="1"/>
</dbReference>
<dbReference type="EMBL" id="JBHSRD010000003">
    <property type="protein sequence ID" value="MFC6007169.1"/>
    <property type="molecule type" value="Genomic_DNA"/>
</dbReference>
<dbReference type="Gene3D" id="1.10.1040.50">
    <property type="match status" value="1"/>
</dbReference>
<dbReference type="EC" id="1.1.1.35" evidence="8"/>
<dbReference type="InterPro" id="IPR006108">
    <property type="entry name" value="3HC_DH_C"/>
</dbReference>
<reference evidence="9" key="1">
    <citation type="journal article" date="2019" name="Int. J. Syst. Evol. Microbiol.">
        <title>The Global Catalogue of Microorganisms (GCM) 10K type strain sequencing project: providing services to taxonomists for standard genome sequencing and annotation.</title>
        <authorList>
            <consortium name="The Broad Institute Genomics Platform"/>
            <consortium name="The Broad Institute Genome Sequencing Center for Infectious Disease"/>
            <person name="Wu L."/>
            <person name="Ma J."/>
        </authorList>
    </citation>
    <scope>NUCLEOTIDE SEQUENCE [LARGE SCALE GENOMIC DNA]</scope>
    <source>
        <strain evidence="9">KACC 14249</strain>
    </source>
</reference>
<comment type="pathway">
    <text evidence="1">Lipid metabolism; butanoate metabolism.</text>
</comment>
<gene>
    <name evidence="8" type="ORF">ACFQDO_08510</name>
</gene>
<evidence type="ECO:0000256" key="3">
    <source>
        <dbReference type="ARBA" id="ARBA00023002"/>
    </source>
</evidence>
<evidence type="ECO:0000259" key="7">
    <source>
        <dbReference type="Pfam" id="PF18321"/>
    </source>
</evidence>
<evidence type="ECO:0000313" key="8">
    <source>
        <dbReference type="EMBL" id="MFC6007169.1"/>
    </source>
</evidence>
<comment type="caution">
    <text evidence="8">The sequence shown here is derived from an EMBL/GenBank/DDBJ whole genome shotgun (WGS) entry which is preliminary data.</text>
</comment>
<dbReference type="InterPro" id="IPR008927">
    <property type="entry name" value="6-PGluconate_DH-like_C_sf"/>
</dbReference>